<accession>A0A812EQ51</accession>
<comment type="caution">
    <text evidence="2">The sequence shown here is derived from an EMBL/GenBank/DDBJ whole genome shotgun (WGS) entry which is preliminary data.</text>
</comment>
<keyword evidence="3" id="KW-1185">Reference proteome</keyword>
<feature type="transmembrane region" description="Helical" evidence="1">
    <location>
        <begin position="120"/>
        <end position="149"/>
    </location>
</feature>
<keyword evidence="1" id="KW-0472">Membrane</keyword>
<proteinExistence type="predicted"/>
<sequence>MTVSSGENLATTAVEAGCFWCFQSPHLLNLLPAVITVSLLSVTIAVCLLPTLIPLSLLSMAISVSLLSVAIFVSWLHTATHSHLFNIYLYLSIHIYHSLFTISAFLYLNPVFMTLLPFSYFMLCLYSSYSFFIVFFISFLLTFLSFLAFPSNFSLSFFQ</sequence>
<protein>
    <submittedName>
        <fullName evidence="2">Uncharacterized protein</fullName>
    </submittedName>
</protein>
<organism evidence="2 3">
    <name type="scientific">Acanthosepion pharaonis</name>
    <name type="common">Pharaoh cuttlefish</name>
    <name type="synonym">Sepia pharaonis</name>
    <dbReference type="NCBI Taxonomy" id="158019"/>
    <lineage>
        <taxon>Eukaryota</taxon>
        <taxon>Metazoa</taxon>
        <taxon>Spiralia</taxon>
        <taxon>Lophotrochozoa</taxon>
        <taxon>Mollusca</taxon>
        <taxon>Cephalopoda</taxon>
        <taxon>Coleoidea</taxon>
        <taxon>Decapodiformes</taxon>
        <taxon>Sepiida</taxon>
        <taxon>Sepiina</taxon>
        <taxon>Sepiidae</taxon>
        <taxon>Acanthosepion</taxon>
    </lineage>
</organism>
<keyword evidence="1" id="KW-0812">Transmembrane</keyword>
<dbReference type="EMBL" id="CAHIKZ030005456">
    <property type="protein sequence ID" value="CAE1325727.1"/>
    <property type="molecule type" value="Genomic_DNA"/>
</dbReference>
<evidence type="ECO:0000313" key="3">
    <source>
        <dbReference type="Proteomes" id="UP000597762"/>
    </source>
</evidence>
<evidence type="ECO:0000256" key="1">
    <source>
        <dbReference type="SAM" id="Phobius"/>
    </source>
</evidence>
<keyword evidence="1" id="KW-1133">Transmembrane helix</keyword>
<evidence type="ECO:0000313" key="2">
    <source>
        <dbReference type="EMBL" id="CAE1325727.1"/>
    </source>
</evidence>
<gene>
    <name evidence="2" type="ORF">SPHA_75337</name>
</gene>
<feature type="transmembrane region" description="Helical" evidence="1">
    <location>
        <begin position="56"/>
        <end position="75"/>
    </location>
</feature>
<dbReference type="Proteomes" id="UP000597762">
    <property type="component" value="Unassembled WGS sequence"/>
</dbReference>
<dbReference type="AlphaFoldDB" id="A0A812EQ51"/>
<feature type="transmembrane region" description="Helical" evidence="1">
    <location>
        <begin position="30"/>
        <end position="49"/>
    </location>
</feature>
<name>A0A812EQ51_ACAPH</name>
<reference evidence="2" key="1">
    <citation type="submission" date="2021-01" db="EMBL/GenBank/DDBJ databases">
        <authorList>
            <person name="Li R."/>
            <person name="Bekaert M."/>
        </authorList>
    </citation>
    <scope>NUCLEOTIDE SEQUENCE</scope>
    <source>
        <strain evidence="2">Farmed</strain>
    </source>
</reference>